<keyword evidence="4" id="KW-1003">Cell membrane</keyword>
<comment type="caution">
    <text evidence="13">The sequence shown here is derived from an EMBL/GenBank/DDBJ whole genome shotgun (WGS) entry which is preliminary data.</text>
</comment>
<dbReference type="InterPro" id="IPR007812">
    <property type="entry name" value="T2SS_protein-GspL"/>
</dbReference>
<dbReference type="Gene3D" id="3.30.420.380">
    <property type="match status" value="1"/>
</dbReference>
<gene>
    <name evidence="13" type="primary">gspL</name>
    <name evidence="13" type="ORF">ACFSJ3_12855</name>
</gene>
<dbReference type="InterPro" id="IPR024230">
    <property type="entry name" value="GspL_cyto_dom"/>
</dbReference>
<dbReference type="InterPro" id="IPR025691">
    <property type="entry name" value="GspL_pp_dom"/>
</dbReference>
<name>A0ABW4XPY7_9GAMM</name>
<keyword evidence="7 10" id="KW-0653">Protein transport</keyword>
<evidence type="ECO:0000256" key="7">
    <source>
        <dbReference type="ARBA" id="ARBA00022927"/>
    </source>
</evidence>
<keyword evidence="3 10" id="KW-0813">Transport</keyword>
<organism evidence="13 14">
    <name type="scientific">Corallincola platygyrae</name>
    <dbReference type="NCBI Taxonomy" id="1193278"/>
    <lineage>
        <taxon>Bacteria</taxon>
        <taxon>Pseudomonadati</taxon>
        <taxon>Pseudomonadota</taxon>
        <taxon>Gammaproteobacteria</taxon>
        <taxon>Alteromonadales</taxon>
        <taxon>Psychromonadaceae</taxon>
        <taxon>Corallincola</taxon>
    </lineage>
</organism>
<keyword evidence="8" id="KW-1133">Transmembrane helix</keyword>
<keyword evidence="6" id="KW-0812">Transmembrane</keyword>
<evidence type="ECO:0000259" key="12">
    <source>
        <dbReference type="Pfam" id="PF12693"/>
    </source>
</evidence>
<evidence type="ECO:0000256" key="2">
    <source>
        <dbReference type="ARBA" id="ARBA00005318"/>
    </source>
</evidence>
<dbReference type="SUPFAM" id="SSF53067">
    <property type="entry name" value="Actin-like ATPase domain"/>
    <property type="match status" value="2"/>
</dbReference>
<evidence type="ECO:0000256" key="8">
    <source>
        <dbReference type="ARBA" id="ARBA00022989"/>
    </source>
</evidence>
<feature type="domain" description="GspL periplasmic" evidence="12">
    <location>
        <begin position="248"/>
        <end position="405"/>
    </location>
</feature>
<dbReference type="Proteomes" id="UP001597380">
    <property type="component" value="Unassembled WGS sequence"/>
</dbReference>
<dbReference type="Gene3D" id="3.30.420.370">
    <property type="match status" value="1"/>
</dbReference>
<keyword evidence="14" id="KW-1185">Reference proteome</keyword>
<dbReference type="RefSeq" id="WP_345339585.1">
    <property type="nucleotide sequence ID" value="NZ_BAABLI010000009.1"/>
</dbReference>
<evidence type="ECO:0000256" key="4">
    <source>
        <dbReference type="ARBA" id="ARBA00022475"/>
    </source>
</evidence>
<feature type="domain" description="GspL cytoplasmic actin-ATPase-like" evidence="11">
    <location>
        <begin position="5"/>
        <end position="241"/>
    </location>
</feature>
<evidence type="ECO:0000259" key="11">
    <source>
        <dbReference type="Pfam" id="PF05134"/>
    </source>
</evidence>
<reference evidence="14" key="1">
    <citation type="journal article" date="2019" name="Int. J. Syst. Evol. Microbiol.">
        <title>The Global Catalogue of Microorganisms (GCM) 10K type strain sequencing project: providing services to taxonomists for standard genome sequencing and annotation.</title>
        <authorList>
            <consortium name="The Broad Institute Genomics Platform"/>
            <consortium name="The Broad Institute Genome Sequencing Center for Infectious Disease"/>
            <person name="Wu L."/>
            <person name="Ma J."/>
        </authorList>
    </citation>
    <scope>NUCLEOTIDE SEQUENCE [LARGE SCALE GENOMIC DNA]</scope>
    <source>
        <strain evidence="14">CGMCC 1.10992</strain>
    </source>
</reference>
<comment type="similarity">
    <text evidence="2 10">Belongs to the GSP L family.</text>
</comment>
<protein>
    <recommendedName>
        <fullName evidence="10">Type II secretion system protein L</fullName>
        <shortName evidence="10">T2SS protein L</shortName>
    </recommendedName>
</protein>
<dbReference type="PIRSF" id="PIRSF015761">
    <property type="entry name" value="Protein_L"/>
    <property type="match status" value="1"/>
</dbReference>
<sequence>MNEQLVIRLGHKEDAPVHWLVWSYSESEVIASGTLPNVAQLTTLHERAGGRKPVVLVPSSEIALHQVELPPKAGRAVLKALPFMLEEQLAQDVDSLHFALGERVENVQQVMVVSRTRMAQWMDWLAEADITPQRLVPDLLALPFHEQDWTSLDFESQLLLRTGLFSGIVVEPENAELYLQSLVASRESSDEPQALHTYQPWILPEIDDLSIVREPEELPMQLLAEHLPSHQWNLLQGNFEQKREFDKRLLAWRNVAAVAVFCVLLNMLLDGMALWRLSGEREHTQNQTLEVFKVAFPDVKASSVSKARSIMKAKLSELGGSGETDLGLFKMLSELKEPFESVSAFKLASMKFDKRRQELRIQAEAKAFADFEKFKSAVSDNYEIEVGSLNNQSGTVSGSMIIRSKG</sequence>
<keyword evidence="9" id="KW-0472">Membrane</keyword>
<evidence type="ECO:0000256" key="10">
    <source>
        <dbReference type="PIRNR" id="PIRNR015761"/>
    </source>
</evidence>
<comment type="function">
    <text evidence="10">Inner membrane component of the type II secretion system required for the energy-dependent secretion of extracellular factors such as proteases and toxins from the periplasm.</text>
</comment>
<accession>A0ABW4XPY7</accession>
<evidence type="ECO:0000313" key="13">
    <source>
        <dbReference type="EMBL" id="MFD2096880.1"/>
    </source>
</evidence>
<dbReference type="Gene3D" id="3.30.1360.100">
    <property type="entry name" value="General secretion pathway protein M, EpsM"/>
    <property type="match status" value="1"/>
</dbReference>
<comment type="subcellular location">
    <subcellularLocation>
        <location evidence="1">Cell inner membrane</location>
        <topology evidence="1">Single-pass membrane protein</topology>
    </subcellularLocation>
</comment>
<evidence type="ECO:0000256" key="9">
    <source>
        <dbReference type="ARBA" id="ARBA00023136"/>
    </source>
</evidence>
<dbReference type="NCBIfam" id="TIGR01709">
    <property type="entry name" value="typeII_sec_gspL"/>
    <property type="match status" value="1"/>
</dbReference>
<dbReference type="Pfam" id="PF05134">
    <property type="entry name" value="T2SSL"/>
    <property type="match status" value="1"/>
</dbReference>
<evidence type="ECO:0000256" key="5">
    <source>
        <dbReference type="ARBA" id="ARBA00022519"/>
    </source>
</evidence>
<dbReference type="Pfam" id="PF12693">
    <property type="entry name" value="GspL_C"/>
    <property type="match status" value="1"/>
</dbReference>
<evidence type="ECO:0000256" key="6">
    <source>
        <dbReference type="ARBA" id="ARBA00022692"/>
    </source>
</evidence>
<evidence type="ECO:0000256" key="1">
    <source>
        <dbReference type="ARBA" id="ARBA00004377"/>
    </source>
</evidence>
<dbReference type="EMBL" id="JBHUHT010000013">
    <property type="protein sequence ID" value="MFD2096880.1"/>
    <property type="molecule type" value="Genomic_DNA"/>
</dbReference>
<evidence type="ECO:0000313" key="14">
    <source>
        <dbReference type="Proteomes" id="UP001597380"/>
    </source>
</evidence>
<evidence type="ECO:0000256" key="3">
    <source>
        <dbReference type="ARBA" id="ARBA00022448"/>
    </source>
</evidence>
<proteinExistence type="inferred from homology"/>
<keyword evidence="5" id="KW-0997">Cell inner membrane</keyword>
<dbReference type="InterPro" id="IPR043129">
    <property type="entry name" value="ATPase_NBD"/>
</dbReference>
<dbReference type="CDD" id="cd24017">
    <property type="entry name" value="ASKHA_T2SSL_N"/>
    <property type="match status" value="1"/>
</dbReference>